<dbReference type="EMBL" id="JAHXZJ010001492">
    <property type="protein sequence ID" value="KAH0552224.1"/>
    <property type="molecule type" value="Genomic_DNA"/>
</dbReference>
<keyword evidence="2" id="KW-1185">Reference proteome</keyword>
<sequence>MIALALYTRFISPVNLYYLHESYGDTDRDSVGRKSKRKEGYMVQVERGRGPPGGGEHRVTRGSILYQCSGYCCYFCFLLSSCLLASLPPFLASLVSTTREKGRKGEKSLTSGGHSEGLGPKHVQYFHVHAYKSRYRDKPQSWRSHQYCRRKRTLTTLLRMLGLVQLRGQLRSLQGLRRPSWTLSIIALFTWFIYEAC</sequence>
<organism evidence="1 2">
    <name type="scientific">Cotesia glomerata</name>
    <name type="common">Lepidopteran parasitic wasp</name>
    <name type="synonym">Apanteles glomeratus</name>
    <dbReference type="NCBI Taxonomy" id="32391"/>
    <lineage>
        <taxon>Eukaryota</taxon>
        <taxon>Metazoa</taxon>
        <taxon>Ecdysozoa</taxon>
        <taxon>Arthropoda</taxon>
        <taxon>Hexapoda</taxon>
        <taxon>Insecta</taxon>
        <taxon>Pterygota</taxon>
        <taxon>Neoptera</taxon>
        <taxon>Endopterygota</taxon>
        <taxon>Hymenoptera</taxon>
        <taxon>Apocrita</taxon>
        <taxon>Ichneumonoidea</taxon>
        <taxon>Braconidae</taxon>
        <taxon>Microgastrinae</taxon>
        <taxon>Cotesia</taxon>
    </lineage>
</organism>
<protein>
    <submittedName>
        <fullName evidence="1">Uncharacterized protein</fullName>
    </submittedName>
</protein>
<gene>
    <name evidence="1" type="ORF">KQX54_007355</name>
</gene>
<evidence type="ECO:0000313" key="1">
    <source>
        <dbReference type="EMBL" id="KAH0552224.1"/>
    </source>
</evidence>
<accession>A0AAV7IIA0</accession>
<evidence type="ECO:0000313" key="2">
    <source>
        <dbReference type="Proteomes" id="UP000826195"/>
    </source>
</evidence>
<reference evidence="1 2" key="1">
    <citation type="journal article" date="2021" name="J. Hered.">
        <title>A chromosome-level genome assembly of the parasitoid wasp, Cotesia glomerata (Hymenoptera: Braconidae).</title>
        <authorList>
            <person name="Pinto B.J."/>
            <person name="Weis J.J."/>
            <person name="Gamble T."/>
            <person name="Ode P.J."/>
            <person name="Paul R."/>
            <person name="Zaspel J.M."/>
        </authorList>
    </citation>
    <scope>NUCLEOTIDE SEQUENCE [LARGE SCALE GENOMIC DNA]</scope>
    <source>
        <strain evidence="1">CgM1</strain>
    </source>
</reference>
<comment type="caution">
    <text evidence="1">The sequence shown here is derived from an EMBL/GenBank/DDBJ whole genome shotgun (WGS) entry which is preliminary data.</text>
</comment>
<dbReference type="Proteomes" id="UP000826195">
    <property type="component" value="Unassembled WGS sequence"/>
</dbReference>
<proteinExistence type="predicted"/>
<dbReference type="AlphaFoldDB" id="A0AAV7IIA0"/>
<name>A0AAV7IIA0_COTGL</name>